<evidence type="ECO:0000259" key="6">
    <source>
        <dbReference type="Pfam" id="PF00675"/>
    </source>
</evidence>
<organism evidence="7 8">
    <name type="scientific">Dacryopinax primogenitus (strain DJM 731)</name>
    <name type="common">Brown rot fungus</name>
    <dbReference type="NCBI Taxonomy" id="1858805"/>
    <lineage>
        <taxon>Eukaryota</taxon>
        <taxon>Fungi</taxon>
        <taxon>Dikarya</taxon>
        <taxon>Basidiomycota</taxon>
        <taxon>Agaricomycotina</taxon>
        <taxon>Dacrymycetes</taxon>
        <taxon>Dacrymycetales</taxon>
        <taxon>Dacrymycetaceae</taxon>
        <taxon>Dacryopinax</taxon>
    </lineage>
</organism>
<proteinExistence type="inferred from homology"/>
<dbReference type="GO" id="GO:0046872">
    <property type="term" value="F:metal ion binding"/>
    <property type="evidence" value="ECO:0007669"/>
    <property type="project" value="InterPro"/>
</dbReference>
<dbReference type="GeneID" id="63685437"/>
<keyword evidence="2" id="KW-0645">Protease</keyword>
<dbReference type="InterPro" id="IPR050626">
    <property type="entry name" value="Peptidase_M16"/>
</dbReference>
<keyword evidence="3" id="KW-0378">Hydrolase</keyword>
<gene>
    <name evidence="7" type="ORF">DACRYDRAFT_117401</name>
</gene>
<dbReference type="InterPro" id="IPR011765">
    <property type="entry name" value="Pept_M16_N"/>
</dbReference>
<feature type="domain" description="Peptidase M16 N-terminal" evidence="6">
    <location>
        <begin position="17"/>
        <end position="101"/>
    </location>
</feature>
<dbReference type="RefSeq" id="XP_040627337.1">
    <property type="nucleotide sequence ID" value="XM_040770375.1"/>
</dbReference>
<dbReference type="PANTHER" id="PTHR43690:SF17">
    <property type="entry name" value="PROTEIN YHJJ"/>
    <property type="match status" value="1"/>
</dbReference>
<dbReference type="GO" id="GO:0006508">
    <property type="term" value="P:proteolysis"/>
    <property type="evidence" value="ECO:0007669"/>
    <property type="project" value="UniProtKB-KW"/>
</dbReference>
<evidence type="ECO:0000313" key="7">
    <source>
        <dbReference type="EMBL" id="EJU00440.1"/>
    </source>
</evidence>
<comment type="similarity">
    <text evidence="1">Belongs to the peptidase M16 family.</text>
</comment>
<dbReference type="InterPro" id="IPR011249">
    <property type="entry name" value="Metalloenz_LuxS/M16"/>
</dbReference>
<reference evidence="7 8" key="1">
    <citation type="journal article" date="2012" name="Science">
        <title>The Paleozoic origin of enzymatic lignin decomposition reconstructed from 31 fungal genomes.</title>
        <authorList>
            <person name="Floudas D."/>
            <person name="Binder M."/>
            <person name="Riley R."/>
            <person name="Barry K."/>
            <person name="Blanchette R.A."/>
            <person name="Henrissat B."/>
            <person name="Martinez A.T."/>
            <person name="Otillar R."/>
            <person name="Spatafora J.W."/>
            <person name="Yadav J.S."/>
            <person name="Aerts A."/>
            <person name="Benoit I."/>
            <person name="Boyd A."/>
            <person name="Carlson A."/>
            <person name="Copeland A."/>
            <person name="Coutinho P.M."/>
            <person name="de Vries R.P."/>
            <person name="Ferreira P."/>
            <person name="Findley K."/>
            <person name="Foster B."/>
            <person name="Gaskell J."/>
            <person name="Glotzer D."/>
            <person name="Gorecki P."/>
            <person name="Heitman J."/>
            <person name="Hesse C."/>
            <person name="Hori C."/>
            <person name="Igarashi K."/>
            <person name="Jurgens J.A."/>
            <person name="Kallen N."/>
            <person name="Kersten P."/>
            <person name="Kohler A."/>
            <person name="Kuees U."/>
            <person name="Kumar T.K.A."/>
            <person name="Kuo A."/>
            <person name="LaButti K."/>
            <person name="Larrondo L.F."/>
            <person name="Lindquist E."/>
            <person name="Ling A."/>
            <person name="Lombard V."/>
            <person name="Lucas S."/>
            <person name="Lundell T."/>
            <person name="Martin R."/>
            <person name="McLaughlin D.J."/>
            <person name="Morgenstern I."/>
            <person name="Morin E."/>
            <person name="Murat C."/>
            <person name="Nagy L.G."/>
            <person name="Nolan M."/>
            <person name="Ohm R.A."/>
            <person name="Patyshakuliyeva A."/>
            <person name="Rokas A."/>
            <person name="Ruiz-Duenas F.J."/>
            <person name="Sabat G."/>
            <person name="Salamov A."/>
            <person name="Samejima M."/>
            <person name="Schmutz J."/>
            <person name="Slot J.C."/>
            <person name="St John F."/>
            <person name="Stenlid J."/>
            <person name="Sun H."/>
            <person name="Sun S."/>
            <person name="Syed K."/>
            <person name="Tsang A."/>
            <person name="Wiebenga A."/>
            <person name="Young D."/>
            <person name="Pisabarro A."/>
            <person name="Eastwood D.C."/>
            <person name="Martin F."/>
            <person name="Cullen D."/>
            <person name="Grigoriev I.V."/>
            <person name="Hibbett D.S."/>
        </authorList>
    </citation>
    <scope>NUCLEOTIDE SEQUENCE [LARGE SCALE GENOMIC DNA]</scope>
    <source>
        <strain evidence="7 8">DJM-731 SS1</strain>
    </source>
</reference>
<dbReference type="Gene3D" id="3.30.830.10">
    <property type="entry name" value="Metalloenzyme, LuxS/M16 peptidase-like"/>
    <property type="match status" value="1"/>
</dbReference>
<evidence type="ECO:0000256" key="5">
    <source>
        <dbReference type="ARBA" id="ARBA00023049"/>
    </source>
</evidence>
<dbReference type="HOGENOM" id="CLU_1562832_0_0_1"/>
<dbReference type="EMBL" id="JH795867">
    <property type="protein sequence ID" value="EJU00440.1"/>
    <property type="molecule type" value="Genomic_DNA"/>
</dbReference>
<keyword evidence="4" id="KW-0862">Zinc</keyword>
<accession>M5FXD4</accession>
<sequence>METVLANGLRVTEITAKGKDRLAAALIFPTGSNADPHHRPGLAHLMEHILARMVFDTVREKYGGHLDASTTEIYTVFAFDICGRESSQFLKELLDCFFAKEASQTEHLERGLDDVVDEYFYARRAYRIPDIAEEILGQLRGVKGPKDGNEDTLLGTSRDRAVALEVLSGEV</sequence>
<keyword evidence="5" id="KW-0482">Metalloprotease</keyword>
<keyword evidence="8" id="KW-1185">Reference proteome</keyword>
<dbReference type="AlphaFoldDB" id="M5FXD4"/>
<dbReference type="Proteomes" id="UP000030653">
    <property type="component" value="Unassembled WGS sequence"/>
</dbReference>
<name>M5FXD4_DACPD</name>
<dbReference type="STRING" id="1858805.M5FXD4"/>
<evidence type="ECO:0000256" key="1">
    <source>
        <dbReference type="ARBA" id="ARBA00007261"/>
    </source>
</evidence>
<dbReference type="GO" id="GO:0008237">
    <property type="term" value="F:metallopeptidase activity"/>
    <property type="evidence" value="ECO:0007669"/>
    <property type="project" value="UniProtKB-KW"/>
</dbReference>
<evidence type="ECO:0000256" key="2">
    <source>
        <dbReference type="ARBA" id="ARBA00022670"/>
    </source>
</evidence>
<evidence type="ECO:0000256" key="3">
    <source>
        <dbReference type="ARBA" id="ARBA00022801"/>
    </source>
</evidence>
<protein>
    <recommendedName>
        <fullName evidence="6">Peptidase M16 N-terminal domain-containing protein</fullName>
    </recommendedName>
</protein>
<evidence type="ECO:0000256" key="4">
    <source>
        <dbReference type="ARBA" id="ARBA00022833"/>
    </source>
</evidence>
<dbReference type="SUPFAM" id="SSF63411">
    <property type="entry name" value="LuxS/MPP-like metallohydrolase"/>
    <property type="match status" value="1"/>
</dbReference>
<dbReference type="PANTHER" id="PTHR43690">
    <property type="entry name" value="NARDILYSIN"/>
    <property type="match status" value="1"/>
</dbReference>
<dbReference type="Pfam" id="PF00675">
    <property type="entry name" value="Peptidase_M16"/>
    <property type="match status" value="1"/>
</dbReference>
<evidence type="ECO:0000313" key="8">
    <source>
        <dbReference type="Proteomes" id="UP000030653"/>
    </source>
</evidence>